<evidence type="ECO:0000256" key="3">
    <source>
        <dbReference type="ARBA" id="ARBA00022989"/>
    </source>
</evidence>
<reference evidence="7" key="1">
    <citation type="submission" date="2015-01" db="EMBL/GenBank/DDBJ databases">
        <authorList>
            <person name="Manzoor Shahid"/>
            <person name="Zubair Saima"/>
        </authorList>
    </citation>
    <scope>NUCLEOTIDE SEQUENCE [LARGE SCALE GENOMIC DNA]</scope>
    <source>
        <strain evidence="7">V1</strain>
    </source>
</reference>
<dbReference type="GO" id="GO:0016020">
    <property type="term" value="C:membrane"/>
    <property type="evidence" value="ECO:0007669"/>
    <property type="project" value="UniProtKB-SubCell"/>
</dbReference>
<feature type="transmembrane region" description="Helical" evidence="5">
    <location>
        <begin position="137"/>
        <end position="157"/>
    </location>
</feature>
<evidence type="ECO:0000313" key="6">
    <source>
        <dbReference type="EMBL" id="CEM62926.1"/>
    </source>
</evidence>
<keyword evidence="2 5" id="KW-0812">Transmembrane</keyword>
<feature type="transmembrane region" description="Helical" evidence="5">
    <location>
        <begin position="16"/>
        <end position="37"/>
    </location>
</feature>
<organism evidence="6 7">
    <name type="scientific">Treponema phagedenis</name>
    <dbReference type="NCBI Taxonomy" id="162"/>
    <lineage>
        <taxon>Bacteria</taxon>
        <taxon>Pseudomonadati</taxon>
        <taxon>Spirochaetota</taxon>
        <taxon>Spirochaetia</taxon>
        <taxon>Spirochaetales</taxon>
        <taxon>Treponemataceae</taxon>
        <taxon>Treponema</taxon>
    </lineage>
</organism>
<keyword evidence="4 5" id="KW-0472">Membrane</keyword>
<evidence type="ECO:0008006" key="8">
    <source>
        <dbReference type="Google" id="ProtNLM"/>
    </source>
</evidence>
<protein>
    <recommendedName>
        <fullName evidence="8">DUF2254 domain-containing protein</fullName>
    </recommendedName>
</protein>
<dbReference type="RefSeq" id="WP_044634954.1">
    <property type="nucleotide sequence ID" value="NZ_CDNC01000046.1"/>
</dbReference>
<sequence>MFQLQKNRLWLQNNKIWIYILKYITYSFILLLIVGTIDLKYPQVHNKIPEILLMNVGLSTTLLTTLAGAFLTITTFTFSTMMTVINMYSSSFTPSMLSNFTNKRIVAKVLGVFVGGFLYCLLGLFIIGGIYETRMVLVGGIATVYAIFCMLHFLLFVHEIFKMVRGSNIVQSVYEEALPVIRDQVEKRKNSAYFLQFEYSRSIKIYAIATGYLSIIDTKRILNILSRYDGALVVEQNLGDYVVKGFHIATLHLKQNWEIAPEDEKEFLDKVADCFIYQEEKYAEEDYRYSISKLVETAMCSIGPGSGDPNRGVHCIRKICVLLGKLFSVGNSTIILAEDADFRIVYKGYTVEEELYYTFRQILKWGKSTAVVIDAILEGLYVMYRMSEGEACTEISKYAKYVYKLSTKTIEDPYDKAYIKKTYRVFIDGDEEEINRDILEDE</sequence>
<dbReference type="InterPro" id="IPR018723">
    <property type="entry name" value="DUF2254_membrane"/>
</dbReference>
<dbReference type="InterPro" id="IPR037294">
    <property type="entry name" value="ABC_BtuC-like"/>
</dbReference>
<dbReference type="EMBL" id="CDNC01000046">
    <property type="protein sequence ID" value="CEM62926.1"/>
    <property type="molecule type" value="Genomic_DNA"/>
</dbReference>
<dbReference type="OrthoDB" id="2955631at2"/>
<evidence type="ECO:0000256" key="1">
    <source>
        <dbReference type="ARBA" id="ARBA00004141"/>
    </source>
</evidence>
<dbReference type="Pfam" id="PF10011">
    <property type="entry name" value="DUF2254"/>
    <property type="match status" value="1"/>
</dbReference>
<accession>A0A0B7H1V4</accession>
<dbReference type="Proteomes" id="UP000042527">
    <property type="component" value="Unassembled WGS sequence"/>
</dbReference>
<gene>
    <name evidence="6" type="ORF">TPHV1_500036</name>
</gene>
<feature type="transmembrane region" description="Helical" evidence="5">
    <location>
        <begin position="109"/>
        <end position="131"/>
    </location>
</feature>
<comment type="subcellular location">
    <subcellularLocation>
        <location evidence="1">Membrane</location>
        <topology evidence="1">Multi-pass membrane protein</topology>
    </subcellularLocation>
</comment>
<evidence type="ECO:0000256" key="5">
    <source>
        <dbReference type="SAM" id="Phobius"/>
    </source>
</evidence>
<name>A0A0B7H1V4_TREPH</name>
<evidence type="ECO:0000256" key="2">
    <source>
        <dbReference type="ARBA" id="ARBA00022692"/>
    </source>
</evidence>
<proteinExistence type="predicted"/>
<evidence type="ECO:0000256" key="4">
    <source>
        <dbReference type="ARBA" id="ARBA00023136"/>
    </source>
</evidence>
<dbReference type="SUPFAM" id="SSF81345">
    <property type="entry name" value="ABC transporter involved in vitamin B12 uptake, BtuC"/>
    <property type="match status" value="1"/>
</dbReference>
<dbReference type="AlphaFoldDB" id="A0A0B7H1V4"/>
<feature type="transmembrane region" description="Helical" evidence="5">
    <location>
        <begin position="62"/>
        <end position="88"/>
    </location>
</feature>
<keyword evidence="3 5" id="KW-1133">Transmembrane helix</keyword>
<evidence type="ECO:0000313" key="7">
    <source>
        <dbReference type="Proteomes" id="UP000042527"/>
    </source>
</evidence>
<keyword evidence="7" id="KW-1185">Reference proteome</keyword>